<reference evidence="2 3" key="1">
    <citation type="journal article" date="2014" name="Int. J. Syst. Evol. Microbiol.">
        <title>Complete genome sequence of Corynebacterium casei LMG S-19264T (=DSM 44701T), isolated from a smear-ripened cheese.</title>
        <authorList>
            <consortium name="US DOE Joint Genome Institute (JGI-PGF)"/>
            <person name="Walter F."/>
            <person name="Albersmeier A."/>
            <person name="Kalinowski J."/>
            <person name="Ruckert C."/>
        </authorList>
    </citation>
    <scope>NUCLEOTIDE SEQUENCE [LARGE SCALE GENOMIC DNA]</scope>
    <source>
        <strain evidence="2 3">CGMCC 1.15896</strain>
    </source>
</reference>
<dbReference type="InterPro" id="IPR016181">
    <property type="entry name" value="Acyl_CoA_acyltransferase"/>
</dbReference>
<dbReference type="Proteomes" id="UP000596977">
    <property type="component" value="Unassembled WGS sequence"/>
</dbReference>
<organism evidence="2 3">
    <name type="scientific">Pelagibacterium lentulum</name>
    <dbReference type="NCBI Taxonomy" id="2029865"/>
    <lineage>
        <taxon>Bacteria</taxon>
        <taxon>Pseudomonadati</taxon>
        <taxon>Pseudomonadota</taxon>
        <taxon>Alphaproteobacteria</taxon>
        <taxon>Hyphomicrobiales</taxon>
        <taxon>Devosiaceae</taxon>
        <taxon>Pelagibacterium</taxon>
    </lineage>
</organism>
<dbReference type="Pfam" id="PF00583">
    <property type="entry name" value="Acetyltransf_1"/>
    <property type="match status" value="1"/>
</dbReference>
<name>A0A916R8Q9_9HYPH</name>
<dbReference type="SUPFAM" id="SSF55729">
    <property type="entry name" value="Acyl-CoA N-acyltransferases (Nat)"/>
    <property type="match status" value="1"/>
</dbReference>
<protein>
    <submittedName>
        <fullName evidence="2">N-acetyltransferase</fullName>
    </submittedName>
</protein>
<dbReference type="Gene3D" id="3.40.630.30">
    <property type="match status" value="1"/>
</dbReference>
<accession>A0A916R8Q9</accession>
<dbReference type="InterPro" id="IPR000182">
    <property type="entry name" value="GNAT_dom"/>
</dbReference>
<evidence type="ECO:0000313" key="2">
    <source>
        <dbReference type="EMBL" id="GGA42278.1"/>
    </source>
</evidence>
<dbReference type="EMBL" id="BMKB01000001">
    <property type="protein sequence ID" value="GGA42278.1"/>
    <property type="molecule type" value="Genomic_DNA"/>
</dbReference>
<keyword evidence="3" id="KW-1185">Reference proteome</keyword>
<comment type="caution">
    <text evidence="2">The sequence shown here is derived from an EMBL/GenBank/DDBJ whole genome shotgun (WGS) entry which is preliminary data.</text>
</comment>
<proteinExistence type="predicted"/>
<gene>
    <name evidence="2" type="ORF">GCM10011499_09970</name>
</gene>
<dbReference type="RefSeq" id="WP_127071650.1">
    <property type="nucleotide sequence ID" value="NZ_BMKB01000001.1"/>
</dbReference>
<dbReference type="GO" id="GO:0016747">
    <property type="term" value="F:acyltransferase activity, transferring groups other than amino-acyl groups"/>
    <property type="evidence" value="ECO:0007669"/>
    <property type="project" value="InterPro"/>
</dbReference>
<dbReference type="PROSITE" id="PS51186">
    <property type="entry name" value="GNAT"/>
    <property type="match status" value="1"/>
</dbReference>
<dbReference type="AlphaFoldDB" id="A0A916R8Q9"/>
<evidence type="ECO:0000313" key="3">
    <source>
        <dbReference type="Proteomes" id="UP000596977"/>
    </source>
</evidence>
<sequence length="168" mass="18438">MTPLFDWRAMTSDDIGAVSEIAAQAHPDFFEEDHIFAERQRLAPHGCHILWMNEVPTGYVLSHPWKLGSVPALNVPLGQLPPDPDTFYIHDLALLPAARGSGAAGKIIERTVGIGEPYGSLSLVAVNNSVPFWARFGFVGQDWPGLSEKLKSYDDAARYMVRPSSPLP</sequence>
<feature type="domain" description="N-acetyltransferase" evidence="1">
    <location>
        <begin position="5"/>
        <end position="165"/>
    </location>
</feature>
<evidence type="ECO:0000259" key="1">
    <source>
        <dbReference type="PROSITE" id="PS51186"/>
    </source>
</evidence>
<dbReference type="CDD" id="cd04301">
    <property type="entry name" value="NAT_SF"/>
    <property type="match status" value="1"/>
</dbReference>
<dbReference type="OrthoDB" id="359414at2"/>